<dbReference type="SMART" id="SM00054">
    <property type="entry name" value="EFh"/>
    <property type="match status" value="2"/>
</dbReference>
<dbReference type="AlphaFoldDB" id="A0A8C7RID7"/>
<comment type="similarity">
    <text evidence="3 20">Belongs to the eukaryotic diacylglycerol kinase family.</text>
</comment>
<dbReference type="GO" id="GO:0004143">
    <property type="term" value="F:ATP-dependent diacylglycerol kinase activity"/>
    <property type="evidence" value="ECO:0007669"/>
    <property type="project" value="UniProtKB-EC"/>
</dbReference>
<dbReference type="Gene3D" id="2.60.200.40">
    <property type="match status" value="2"/>
</dbReference>
<reference evidence="24" key="2">
    <citation type="submission" date="2025-08" db="UniProtKB">
        <authorList>
            <consortium name="Ensembl"/>
        </authorList>
    </citation>
    <scope>IDENTIFICATION</scope>
</reference>
<dbReference type="InterPro" id="IPR038199">
    <property type="entry name" value="DGK_typeI_N_sf"/>
</dbReference>
<organism evidence="24 25">
    <name type="scientific">Oncorhynchus mykiss</name>
    <name type="common">Rainbow trout</name>
    <name type="synonym">Salmo gairdneri</name>
    <dbReference type="NCBI Taxonomy" id="8022"/>
    <lineage>
        <taxon>Eukaryota</taxon>
        <taxon>Metazoa</taxon>
        <taxon>Chordata</taxon>
        <taxon>Craniata</taxon>
        <taxon>Vertebrata</taxon>
        <taxon>Euteleostomi</taxon>
        <taxon>Actinopterygii</taxon>
        <taxon>Neopterygii</taxon>
        <taxon>Teleostei</taxon>
        <taxon>Protacanthopterygii</taxon>
        <taxon>Salmoniformes</taxon>
        <taxon>Salmonidae</taxon>
        <taxon>Salmoninae</taxon>
        <taxon>Oncorhynchus</taxon>
    </lineage>
</organism>
<evidence type="ECO:0000256" key="5">
    <source>
        <dbReference type="ARBA" id="ARBA00022679"/>
    </source>
</evidence>
<dbReference type="InterPro" id="IPR037607">
    <property type="entry name" value="DGK"/>
</dbReference>
<evidence type="ECO:0000256" key="16">
    <source>
        <dbReference type="ARBA" id="ARBA00023395"/>
    </source>
</evidence>
<evidence type="ECO:0000256" key="15">
    <source>
        <dbReference type="ARBA" id="ARBA00023371"/>
    </source>
</evidence>
<evidence type="ECO:0000256" key="11">
    <source>
        <dbReference type="ARBA" id="ARBA00022833"/>
    </source>
</evidence>
<evidence type="ECO:0000256" key="8">
    <source>
        <dbReference type="ARBA" id="ARBA00022741"/>
    </source>
</evidence>
<dbReference type="Pfam" id="PF14513">
    <property type="entry name" value="DAG_kinase_N"/>
    <property type="match status" value="1"/>
</dbReference>
<dbReference type="PROSITE" id="PS00018">
    <property type="entry name" value="EF_HAND_1"/>
    <property type="match status" value="2"/>
</dbReference>
<dbReference type="InterPro" id="IPR029477">
    <property type="entry name" value="DAG_kinase_typeI_N"/>
</dbReference>
<evidence type="ECO:0000256" key="19">
    <source>
        <dbReference type="ARBA" id="ARBA00060536"/>
    </source>
</evidence>
<dbReference type="GO" id="GO:0046486">
    <property type="term" value="P:glycerolipid metabolic process"/>
    <property type="evidence" value="ECO:0007669"/>
    <property type="project" value="UniProtKB-UniPathway"/>
</dbReference>
<dbReference type="Proteomes" id="UP000694395">
    <property type="component" value="Chromosome 3"/>
</dbReference>
<dbReference type="SUPFAM" id="SSF47473">
    <property type="entry name" value="EF-hand"/>
    <property type="match status" value="2"/>
</dbReference>
<dbReference type="PROSITE" id="PS50146">
    <property type="entry name" value="DAGK"/>
    <property type="match status" value="1"/>
</dbReference>
<dbReference type="InterPro" id="IPR016064">
    <property type="entry name" value="NAD/diacylglycerol_kinase_sf"/>
</dbReference>
<dbReference type="Gene3D" id="1.10.238.110">
    <property type="entry name" value="Diacylglycerol kinase alpha"/>
    <property type="match status" value="2"/>
</dbReference>
<accession>A0A8C7RID7</accession>
<dbReference type="InterPro" id="IPR000756">
    <property type="entry name" value="Diacylglycerol_kin_accessory"/>
</dbReference>
<dbReference type="InterPro" id="IPR002048">
    <property type="entry name" value="EF_hand_dom"/>
</dbReference>
<keyword evidence="7" id="KW-0677">Repeat</keyword>
<evidence type="ECO:0000256" key="18">
    <source>
        <dbReference type="ARBA" id="ARBA00023411"/>
    </source>
</evidence>
<dbReference type="PROSITE" id="PS50222">
    <property type="entry name" value="EF_HAND_2"/>
    <property type="match status" value="2"/>
</dbReference>
<reference evidence="24" key="3">
    <citation type="submission" date="2025-09" db="UniProtKB">
        <authorList>
            <consortium name="Ensembl"/>
        </authorList>
    </citation>
    <scope>IDENTIFICATION</scope>
</reference>
<keyword evidence="4" id="KW-0963">Cytoplasm</keyword>
<evidence type="ECO:0000256" key="6">
    <source>
        <dbReference type="ARBA" id="ARBA00022723"/>
    </source>
</evidence>
<dbReference type="PANTHER" id="PTHR11255">
    <property type="entry name" value="DIACYLGLYCEROL KINASE"/>
    <property type="match status" value="1"/>
</dbReference>
<keyword evidence="13 20" id="KW-0067">ATP-binding</keyword>
<dbReference type="GO" id="GO:0008270">
    <property type="term" value="F:zinc ion binding"/>
    <property type="evidence" value="ECO:0007669"/>
    <property type="project" value="UniProtKB-KW"/>
</dbReference>
<dbReference type="GO" id="GO:0005737">
    <property type="term" value="C:cytoplasm"/>
    <property type="evidence" value="ECO:0007669"/>
    <property type="project" value="UniProtKB-SubCell"/>
</dbReference>
<dbReference type="Gene3D" id="3.30.60.20">
    <property type="match status" value="1"/>
</dbReference>
<dbReference type="CDD" id="cd00051">
    <property type="entry name" value="EFh"/>
    <property type="match status" value="1"/>
</dbReference>
<dbReference type="InterPro" id="IPR018247">
    <property type="entry name" value="EF_Hand_1_Ca_BS"/>
</dbReference>
<dbReference type="PANTHER" id="PTHR11255:SF36">
    <property type="entry name" value="DIACYLGLYCEROL KINASE GAMMA"/>
    <property type="match status" value="1"/>
</dbReference>
<dbReference type="SMART" id="SM00046">
    <property type="entry name" value="DAGKc"/>
    <property type="match status" value="1"/>
</dbReference>
<dbReference type="InterPro" id="IPR011992">
    <property type="entry name" value="EF-hand-dom_pair"/>
</dbReference>
<evidence type="ECO:0000256" key="9">
    <source>
        <dbReference type="ARBA" id="ARBA00022771"/>
    </source>
</evidence>
<evidence type="ECO:0000256" key="4">
    <source>
        <dbReference type="ARBA" id="ARBA00022490"/>
    </source>
</evidence>
<keyword evidence="6" id="KW-0479">Metal-binding</keyword>
<reference evidence="24" key="1">
    <citation type="submission" date="2020-07" db="EMBL/GenBank/DDBJ databases">
        <title>A long reads based de novo assembly of the rainbow trout Arlee double haploid line genome.</title>
        <authorList>
            <person name="Gao G."/>
            <person name="Palti Y."/>
        </authorList>
    </citation>
    <scope>NUCLEOTIDE SEQUENCE [LARGE SCALE GENOMIC DNA]</scope>
</reference>
<evidence type="ECO:0000256" key="3">
    <source>
        <dbReference type="ARBA" id="ARBA00009280"/>
    </source>
</evidence>
<keyword evidence="10 20" id="KW-0418">Kinase</keyword>
<comment type="catalytic activity">
    <reaction evidence="15">
        <text>1,2-di-(9Z-octadecenoyl)-sn-glycerol + ATP = 1,2-di-(9Z-octadecenoyl)-sn-glycero-3-phosphate + ADP + H(+)</text>
        <dbReference type="Rhea" id="RHEA:40327"/>
        <dbReference type="ChEBI" id="CHEBI:15378"/>
        <dbReference type="ChEBI" id="CHEBI:30616"/>
        <dbReference type="ChEBI" id="CHEBI:52333"/>
        <dbReference type="ChEBI" id="CHEBI:74546"/>
        <dbReference type="ChEBI" id="CHEBI:456216"/>
    </reaction>
    <physiologicalReaction direction="left-to-right" evidence="15">
        <dbReference type="Rhea" id="RHEA:40328"/>
    </physiologicalReaction>
</comment>
<evidence type="ECO:0000256" key="7">
    <source>
        <dbReference type="ARBA" id="ARBA00022737"/>
    </source>
</evidence>
<feature type="domain" description="Phorbol-ester/DAG-type" evidence="21">
    <location>
        <begin position="244"/>
        <end position="294"/>
    </location>
</feature>
<evidence type="ECO:0000256" key="20">
    <source>
        <dbReference type="RuleBase" id="RU361128"/>
    </source>
</evidence>
<dbReference type="InterPro" id="IPR017438">
    <property type="entry name" value="ATP-NAD_kinase_N"/>
</dbReference>
<comment type="catalytic activity">
    <reaction evidence="17">
        <text>1-octadecanoyl-2-(5Z,8Z,11Z,14Z-eicosatetraenoyl)-sn-glycerol + ATP = 1-octadecanoyl-2-(5Z,8Z,11Z,14Z-eicosatetraenoyl)-sn-glycero-3-phosphate + ADP + H(+)</text>
        <dbReference type="Rhea" id="RHEA:40323"/>
        <dbReference type="ChEBI" id="CHEBI:15378"/>
        <dbReference type="ChEBI" id="CHEBI:30616"/>
        <dbReference type="ChEBI" id="CHEBI:75728"/>
        <dbReference type="ChEBI" id="CHEBI:77091"/>
        <dbReference type="ChEBI" id="CHEBI:456216"/>
    </reaction>
    <physiologicalReaction direction="left-to-right" evidence="17">
        <dbReference type="Rhea" id="RHEA:40324"/>
    </physiologicalReaction>
</comment>
<keyword evidence="12" id="KW-0106">Calcium</keyword>
<dbReference type="Pfam" id="PF00781">
    <property type="entry name" value="DAGK_cat"/>
    <property type="match status" value="1"/>
</dbReference>
<evidence type="ECO:0000256" key="2">
    <source>
        <dbReference type="ARBA" id="ARBA00005175"/>
    </source>
</evidence>
<keyword evidence="11" id="KW-0862">Zinc</keyword>
<dbReference type="Pfam" id="PF13499">
    <property type="entry name" value="EF-hand_7"/>
    <property type="match status" value="1"/>
</dbReference>
<keyword evidence="9" id="KW-0863">Zinc-finger</keyword>
<name>A0A8C7RID7_ONCMY</name>
<evidence type="ECO:0000256" key="12">
    <source>
        <dbReference type="ARBA" id="ARBA00022837"/>
    </source>
</evidence>
<evidence type="ECO:0000313" key="24">
    <source>
        <dbReference type="Ensembl" id="ENSOMYP00000052877.2"/>
    </source>
</evidence>
<evidence type="ECO:0000256" key="10">
    <source>
        <dbReference type="ARBA" id="ARBA00022777"/>
    </source>
</evidence>
<evidence type="ECO:0000259" key="22">
    <source>
        <dbReference type="PROSITE" id="PS50146"/>
    </source>
</evidence>
<evidence type="ECO:0000256" key="13">
    <source>
        <dbReference type="ARBA" id="ARBA00022840"/>
    </source>
</evidence>
<comment type="pathway">
    <text evidence="2">Lipid metabolism; glycerolipid metabolism.</text>
</comment>
<comment type="pathway">
    <text evidence="19">Glycerolipid metabolism.</text>
</comment>
<dbReference type="InterPro" id="IPR001206">
    <property type="entry name" value="Diacylglycerol_kinase_cat_dom"/>
</dbReference>
<protein>
    <recommendedName>
        <fullName evidence="20">Diacylglycerol kinase</fullName>
        <shortName evidence="20">DAG kinase</shortName>
        <ecNumber evidence="20">2.7.1.107</ecNumber>
    </recommendedName>
</protein>
<evidence type="ECO:0000256" key="14">
    <source>
        <dbReference type="ARBA" id="ARBA00023098"/>
    </source>
</evidence>
<dbReference type="Ensembl" id="ENSOMYT00000057515.2">
    <property type="protein sequence ID" value="ENSOMYP00000052877.2"/>
    <property type="gene ID" value="ENSOMYG00000023466.2"/>
</dbReference>
<evidence type="ECO:0000256" key="17">
    <source>
        <dbReference type="ARBA" id="ARBA00023400"/>
    </source>
</evidence>
<keyword evidence="14" id="KW-0443">Lipid metabolism</keyword>
<dbReference type="GeneTree" id="ENSGT00940000156768"/>
<dbReference type="GO" id="GO:0007200">
    <property type="term" value="P:phospholipase C-activating G protein-coupled receptor signaling pathway"/>
    <property type="evidence" value="ECO:0007669"/>
    <property type="project" value="InterPro"/>
</dbReference>
<keyword evidence="25" id="KW-1185">Reference proteome</keyword>
<dbReference type="Gene3D" id="1.10.238.10">
    <property type="entry name" value="EF-hand"/>
    <property type="match status" value="1"/>
</dbReference>
<dbReference type="GO" id="GO:0005509">
    <property type="term" value="F:calcium ion binding"/>
    <property type="evidence" value="ECO:0007669"/>
    <property type="project" value="InterPro"/>
</dbReference>
<comment type="catalytic activity">
    <reaction evidence="16">
        <text>1,2-didecanoyl-sn-glycerol + ATP = 1,2-didecanoyl-sn-glycero-3-phosphate + ADP + H(+)</text>
        <dbReference type="Rhea" id="RHEA:43428"/>
        <dbReference type="ChEBI" id="CHEBI:15378"/>
        <dbReference type="ChEBI" id="CHEBI:18155"/>
        <dbReference type="ChEBI" id="CHEBI:30616"/>
        <dbReference type="ChEBI" id="CHEBI:78227"/>
        <dbReference type="ChEBI" id="CHEBI:456216"/>
    </reaction>
    <physiologicalReaction direction="left-to-right" evidence="16">
        <dbReference type="Rhea" id="RHEA:43429"/>
    </physiologicalReaction>
</comment>
<dbReference type="Pfam" id="PF00609">
    <property type="entry name" value="DAGK_acc"/>
    <property type="match status" value="1"/>
</dbReference>
<dbReference type="GO" id="GO:0005886">
    <property type="term" value="C:plasma membrane"/>
    <property type="evidence" value="ECO:0007669"/>
    <property type="project" value="TreeGrafter"/>
</dbReference>
<feature type="domain" description="EF-hand" evidence="23">
    <location>
        <begin position="153"/>
        <end position="188"/>
    </location>
</feature>
<comment type="subcellular location">
    <subcellularLocation>
        <location evidence="1">Cytoplasm</location>
    </subcellularLocation>
</comment>
<dbReference type="SMART" id="SM00045">
    <property type="entry name" value="DAGKa"/>
    <property type="match status" value="1"/>
</dbReference>
<dbReference type="GO" id="GO:0005524">
    <property type="term" value="F:ATP binding"/>
    <property type="evidence" value="ECO:0007669"/>
    <property type="project" value="UniProtKB-KW"/>
</dbReference>
<dbReference type="InterPro" id="IPR002219">
    <property type="entry name" value="PKC_DAG/PE"/>
</dbReference>
<comment type="catalytic activity">
    <reaction evidence="18">
        <text>a 1,2-diacyl-sn-glycerol + ATP = a 1,2-diacyl-sn-glycero-3-phosphate + ADP + H(+)</text>
        <dbReference type="Rhea" id="RHEA:10272"/>
        <dbReference type="ChEBI" id="CHEBI:15378"/>
        <dbReference type="ChEBI" id="CHEBI:17815"/>
        <dbReference type="ChEBI" id="CHEBI:30616"/>
        <dbReference type="ChEBI" id="CHEBI:58608"/>
        <dbReference type="ChEBI" id="CHEBI:456216"/>
        <dbReference type="EC" id="2.7.1.107"/>
    </reaction>
    <physiologicalReaction direction="left-to-right" evidence="18">
        <dbReference type="Rhea" id="RHEA:10273"/>
    </physiologicalReaction>
</comment>
<dbReference type="FunFam" id="2.60.200.40:FF:000003">
    <property type="entry name" value="Diacylglycerol kinase"/>
    <property type="match status" value="1"/>
</dbReference>
<dbReference type="Gene3D" id="3.40.50.10330">
    <property type="entry name" value="Probable inorganic polyphosphate/atp-NAD kinase, domain 1"/>
    <property type="match status" value="1"/>
</dbReference>
<evidence type="ECO:0000313" key="25">
    <source>
        <dbReference type="Proteomes" id="UP000694395"/>
    </source>
</evidence>
<dbReference type="SUPFAM" id="SSF111331">
    <property type="entry name" value="NAD kinase/diacylglycerol kinase-like"/>
    <property type="match status" value="1"/>
</dbReference>
<feature type="domain" description="EF-hand" evidence="23">
    <location>
        <begin position="198"/>
        <end position="233"/>
    </location>
</feature>
<evidence type="ECO:0000256" key="1">
    <source>
        <dbReference type="ARBA" id="ARBA00004496"/>
    </source>
</evidence>
<feature type="domain" description="DAGKc" evidence="22">
    <location>
        <begin position="320"/>
        <end position="454"/>
    </location>
</feature>
<dbReference type="PROSITE" id="PS50081">
    <property type="entry name" value="ZF_DAG_PE_2"/>
    <property type="match status" value="1"/>
</dbReference>
<evidence type="ECO:0000259" key="21">
    <source>
        <dbReference type="PROSITE" id="PS50081"/>
    </source>
</evidence>
<dbReference type="InterPro" id="IPR046349">
    <property type="entry name" value="C1-like_sf"/>
</dbReference>
<dbReference type="Pfam" id="PF00130">
    <property type="entry name" value="C1_1"/>
    <property type="match status" value="1"/>
</dbReference>
<dbReference type="FunFam" id="1.10.238.10:FF:000017">
    <property type="entry name" value="Diacylglycerol kinase"/>
    <property type="match status" value="1"/>
</dbReference>
<keyword evidence="5 20" id="KW-0808">Transferase</keyword>
<dbReference type="EC" id="2.7.1.107" evidence="20"/>
<evidence type="ECO:0000259" key="23">
    <source>
        <dbReference type="PROSITE" id="PS50222"/>
    </source>
</evidence>
<dbReference type="PROSITE" id="PS00479">
    <property type="entry name" value="ZF_DAG_PE_1"/>
    <property type="match status" value="1"/>
</dbReference>
<dbReference type="SMART" id="SM00109">
    <property type="entry name" value="C1"/>
    <property type="match status" value="1"/>
</dbReference>
<proteinExistence type="inferred from homology"/>
<sequence length="691" mass="78156">MVIAFYSMSPLCTFLLPRLCCLQHLYPRYLTLLFLYLSIHPCEQPIDYEGFQLFMTTYLENDIPEELCQHLFTSFKSKTGGCSPEVPRAGAGLLEPRSIDAGISIQTEVACAPITGTTKRRSPSPQKGSPLLSPQVVFLKDIVCYLSLLERGTPEDKLEFMFRLYDTDGNGVLDSSELDRIINQMVHVAEYLEWDSTELRPILKEMMEEIDYDRDGTVTLEEWIRGGLTTIPLLVLLGMETDGQHVWKLKHFNKPAYCNYCHTMLLGVRKQGLCCSICKYTVHERCVSKDIAACISTYAKSRRHTNVNCLCSPVQITPLPGTHPLLVLVNPKSGGRQGERVLRKFQYLLNPRQVYSLDREGPMVGLNFFHDVPDFRVLACGGDGTVGWILDCIDKANFTRDPPVAILPLGTGNDLARCLRWGGGYEGGSLLKFLRDIEHSTEMVLDRWNIDIVPVDKEEKGDPVPNSIVNNYFSIGVDASIAHRFHLMREKHPEKFNSRMKNKLWYFEFGTTETISATCKKLNECIEVECDGIILDLSSTSLEGIAVLNIPSMHGGSNLWGETKKRRNYSRMSKKVPDRMPASTVTDIKELKFCVQDLSDQLLEVVGLEGAMEMGKIYSGLKSAGRRLAQCANVTIRTSRLLPMQIDGEPWMQPPCTIKITHKNQVPMLLGPPQKTPFLFFKRRNRSRDYE</sequence>
<dbReference type="UniPathway" id="UPA00230"/>
<dbReference type="FunFam" id="3.40.50.10330:FF:000003">
    <property type="entry name" value="Diacylglycerol kinase"/>
    <property type="match status" value="1"/>
</dbReference>
<dbReference type="SUPFAM" id="SSF57889">
    <property type="entry name" value="Cysteine-rich domain"/>
    <property type="match status" value="1"/>
</dbReference>
<keyword evidence="8 20" id="KW-0547">Nucleotide-binding</keyword>